<dbReference type="Pfam" id="PF05019">
    <property type="entry name" value="Coq4"/>
    <property type="match status" value="1"/>
</dbReference>
<comment type="caution">
    <text evidence="1">The sequence shown here is derived from an EMBL/GenBank/DDBJ whole genome shotgun (WGS) entry which is preliminary data.</text>
</comment>
<accession>A0ABT5ETT7</accession>
<dbReference type="EMBL" id="JAQNDO010000001">
    <property type="protein sequence ID" value="MDC0744205.1"/>
    <property type="molecule type" value="Genomic_DNA"/>
</dbReference>
<dbReference type="PANTHER" id="PTHR12922">
    <property type="entry name" value="UBIQUINONE BIOSYNTHESIS PROTEIN"/>
    <property type="match status" value="1"/>
</dbReference>
<dbReference type="InterPro" id="IPR007715">
    <property type="entry name" value="Coq4"/>
</dbReference>
<evidence type="ECO:0000313" key="1">
    <source>
        <dbReference type="EMBL" id="MDC0744205.1"/>
    </source>
</evidence>
<name>A0ABT5ETT7_9BACT</name>
<proteinExistence type="predicted"/>
<sequence>MVSWKQVGEVLRAWREGASLGDIAVMKFDMLGGSPPDINARLRAQGRGCLEVDLDALRALPEGTVGRAYARLLDRSGLRPLTMSAAIQARFAENPYALRYTSTHDLFHLLTGFPTTPAGEIGLYAFMMAQGFGARNLLHLWGSAAVYALLMPLHAPGILHNVRVGLSMGKKAKILIEAPFEEMLADPIEEVRQRLGLPDPASAGIAPGKKSLLAEWLIPKDQAASMS</sequence>
<dbReference type="PANTHER" id="PTHR12922:SF7">
    <property type="entry name" value="UBIQUINONE BIOSYNTHESIS PROTEIN COQ4 HOMOLOG, MITOCHONDRIAL"/>
    <property type="match status" value="1"/>
</dbReference>
<evidence type="ECO:0000313" key="2">
    <source>
        <dbReference type="Proteomes" id="UP001221411"/>
    </source>
</evidence>
<organism evidence="1 2">
    <name type="scientific">Polyangium mundeleinium</name>
    <dbReference type="NCBI Taxonomy" id="2995306"/>
    <lineage>
        <taxon>Bacteria</taxon>
        <taxon>Pseudomonadati</taxon>
        <taxon>Myxococcota</taxon>
        <taxon>Polyangia</taxon>
        <taxon>Polyangiales</taxon>
        <taxon>Polyangiaceae</taxon>
        <taxon>Polyangium</taxon>
    </lineage>
</organism>
<protein>
    <submittedName>
        <fullName evidence="1">Coq4 family protein</fullName>
    </submittedName>
</protein>
<dbReference type="Proteomes" id="UP001221411">
    <property type="component" value="Unassembled WGS sequence"/>
</dbReference>
<reference evidence="1 2" key="1">
    <citation type="submission" date="2022-11" db="EMBL/GenBank/DDBJ databases">
        <title>Minimal conservation of predation-associated metabolite biosynthetic gene clusters underscores biosynthetic potential of Myxococcota including descriptions for ten novel species: Archangium lansinium sp. nov., Myxococcus landrumus sp. nov., Nannocystis bai.</title>
        <authorList>
            <person name="Ahearne A."/>
            <person name="Stevens C."/>
            <person name="Dowd S."/>
        </authorList>
    </citation>
    <scope>NUCLEOTIDE SEQUENCE [LARGE SCALE GENOMIC DNA]</scope>
    <source>
        <strain evidence="1 2">RJM3</strain>
    </source>
</reference>
<keyword evidence="2" id="KW-1185">Reference proteome</keyword>
<gene>
    <name evidence="1" type="ORF">POL67_22935</name>
</gene>
<dbReference type="RefSeq" id="WP_271920481.1">
    <property type="nucleotide sequence ID" value="NZ_JAQNDO010000001.1"/>
</dbReference>